<dbReference type="InterPro" id="IPR045064">
    <property type="entry name" value="Reticulon-like"/>
</dbReference>
<accession>A0A9D4UYY0</accession>
<keyword evidence="4 6" id="KW-1133">Transmembrane helix</keyword>
<comment type="caution">
    <text evidence="8">The sequence shown here is derived from an EMBL/GenBank/DDBJ whole genome shotgun (WGS) entry which is preliminary data.</text>
</comment>
<dbReference type="Pfam" id="PF02453">
    <property type="entry name" value="Reticulon"/>
    <property type="match status" value="1"/>
</dbReference>
<feature type="domain" description="Reticulon" evidence="7">
    <location>
        <begin position="95"/>
        <end position="281"/>
    </location>
</feature>
<keyword evidence="2 6" id="KW-0812">Transmembrane</keyword>
<dbReference type="PANTHER" id="PTHR10994">
    <property type="entry name" value="RETICULON"/>
    <property type="match status" value="1"/>
</dbReference>
<keyword evidence="3 6" id="KW-0256">Endoplasmic reticulum</keyword>
<dbReference type="AlphaFoldDB" id="A0A9D4UYY0"/>
<comment type="subcellular location">
    <subcellularLocation>
        <location evidence="1 6">Endoplasmic reticulum membrane</location>
        <topology evidence="1 6">Multi-pass membrane protein</topology>
    </subcellularLocation>
</comment>
<evidence type="ECO:0000259" key="7">
    <source>
        <dbReference type="PROSITE" id="PS50845"/>
    </source>
</evidence>
<dbReference type="EMBL" id="JABFUD020000008">
    <property type="protein sequence ID" value="KAI5076307.1"/>
    <property type="molecule type" value="Genomic_DNA"/>
</dbReference>
<sequence length="281" mass="31174">MKCETQSWGSNDVGLRLSQRFQRSQPRLPPFRQPMAAEDGEPAFVESVANPAAVEKFHDLPASEGATDGSLNTPPRFRLFNRERSVHQVLGGGTSADVILWRRKYMSAGILVGTTLAWILLEHSGFSLLTIVSDVLLILIGGLFVWANAATLVHKPPPRIPELHLSEDMVINFASALRVEINKALAIAHDIALGKDLKVFLKVVAVLWGLSLVGGWFHVLTLIYICVVLSHSIPVIYERYEDQIDAYTKVAMDKAQTHFRTLNDVVAKRLPKTSPKAKKLH</sequence>
<dbReference type="InterPro" id="IPR003388">
    <property type="entry name" value="Reticulon"/>
</dbReference>
<evidence type="ECO:0000256" key="5">
    <source>
        <dbReference type="ARBA" id="ARBA00023136"/>
    </source>
</evidence>
<evidence type="ECO:0000256" key="2">
    <source>
        <dbReference type="ARBA" id="ARBA00022692"/>
    </source>
</evidence>
<dbReference type="Proteomes" id="UP000886520">
    <property type="component" value="Chromosome 8"/>
</dbReference>
<evidence type="ECO:0000313" key="8">
    <source>
        <dbReference type="EMBL" id="KAI5076307.1"/>
    </source>
</evidence>
<dbReference type="OrthoDB" id="567788at2759"/>
<evidence type="ECO:0000256" key="4">
    <source>
        <dbReference type="ARBA" id="ARBA00022989"/>
    </source>
</evidence>
<keyword evidence="9" id="KW-1185">Reference proteome</keyword>
<organism evidence="8 9">
    <name type="scientific">Adiantum capillus-veneris</name>
    <name type="common">Maidenhair fern</name>
    <dbReference type="NCBI Taxonomy" id="13818"/>
    <lineage>
        <taxon>Eukaryota</taxon>
        <taxon>Viridiplantae</taxon>
        <taxon>Streptophyta</taxon>
        <taxon>Embryophyta</taxon>
        <taxon>Tracheophyta</taxon>
        <taxon>Polypodiopsida</taxon>
        <taxon>Polypodiidae</taxon>
        <taxon>Polypodiales</taxon>
        <taxon>Pteridineae</taxon>
        <taxon>Pteridaceae</taxon>
        <taxon>Vittarioideae</taxon>
        <taxon>Adiantum</taxon>
    </lineage>
</organism>
<protein>
    <recommendedName>
        <fullName evidence="6">Reticulon-like protein</fullName>
    </recommendedName>
</protein>
<evidence type="ECO:0000313" key="9">
    <source>
        <dbReference type="Proteomes" id="UP000886520"/>
    </source>
</evidence>
<name>A0A9D4UYY0_ADICA</name>
<evidence type="ECO:0000256" key="1">
    <source>
        <dbReference type="ARBA" id="ARBA00004477"/>
    </source>
</evidence>
<dbReference type="PROSITE" id="PS50845">
    <property type="entry name" value="RETICULON"/>
    <property type="match status" value="1"/>
</dbReference>
<evidence type="ECO:0000256" key="6">
    <source>
        <dbReference type="RuleBase" id="RU363132"/>
    </source>
</evidence>
<reference evidence="8" key="1">
    <citation type="submission" date="2021-01" db="EMBL/GenBank/DDBJ databases">
        <title>Adiantum capillus-veneris genome.</title>
        <authorList>
            <person name="Fang Y."/>
            <person name="Liao Q."/>
        </authorList>
    </citation>
    <scope>NUCLEOTIDE SEQUENCE</scope>
    <source>
        <strain evidence="8">H3</strain>
        <tissue evidence="8">Leaf</tissue>
    </source>
</reference>
<proteinExistence type="predicted"/>
<feature type="transmembrane region" description="Helical" evidence="6">
    <location>
        <begin position="127"/>
        <end position="149"/>
    </location>
</feature>
<gene>
    <name evidence="8" type="ORF">GOP47_0008372</name>
</gene>
<keyword evidence="5 6" id="KW-0472">Membrane</keyword>
<feature type="transmembrane region" description="Helical" evidence="6">
    <location>
        <begin position="199"/>
        <end position="225"/>
    </location>
</feature>
<dbReference type="PANTHER" id="PTHR10994:SF193">
    <property type="entry name" value="RETICULON-LIKE PROTEIN"/>
    <property type="match status" value="1"/>
</dbReference>
<evidence type="ECO:0000256" key="3">
    <source>
        <dbReference type="ARBA" id="ARBA00022824"/>
    </source>
</evidence>
<dbReference type="GO" id="GO:0005789">
    <property type="term" value="C:endoplasmic reticulum membrane"/>
    <property type="evidence" value="ECO:0007669"/>
    <property type="project" value="UniProtKB-SubCell"/>
</dbReference>
<dbReference type="GO" id="GO:0009617">
    <property type="term" value="P:response to bacterium"/>
    <property type="evidence" value="ECO:0007669"/>
    <property type="project" value="InterPro"/>
</dbReference>